<feature type="region of interest" description="Disordered" evidence="1">
    <location>
        <begin position="73"/>
        <end position="110"/>
    </location>
</feature>
<feature type="compositionally biased region" description="Low complexity" evidence="1">
    <location>
        <begin position="77"/>
        <end position="93"/>
    </location>
</feature>
<dbReference type="EMBL" id="JBHUMM010000010">
    <property type="protein sequence ID" value="MFD2671404.1"/>
    <property type="molecule type" value="Genomic_DNA"/>
</dbReference>
<proteinExistence type="predicted"/>
<keyword evidence="3" id="KW-1185">Reference proteome</keyword>
<dbReference type="RefSeq" id="WP_379928864.1">
    <property type="nucleotide sequence ID" value="NZ_JBHUMM010000010.1"/>
</dbReference>
<evidence type="ECO:0000313" key="2">
    <source>
        <dbReference type="EMBL" id="MFD2671404.1"/>
    </source>
</evidence>
<sequence length="185" mass="20193">MMLYESKALGGTKMTQKSDSSFLFTVELLLNSPSQAKAVAEIARLLADEQVKDYKIVSGSEVGKWIDQIKQSMESVPSSKPKPAATSPASASKPEVKPASPKSTAAVKSETASNSDQKIIELLGHFKDTNTLVRLSVIKGKGVKLSIPCRILNFDESSQNVSIYHVDEKKVYLIKMNEIDDFIVS</sequence>
<gene>
    <name evidence="2" type="ORF">ACFSUC_07265</name>
</gene>
<dbReference type="Proteomes" id="UP001597497">
    <property type="component" value="Unassembled WGS sequence"/>
</dbReference>
<name>A0ABW5R9G4_9BACL</name>
<evidence type="ECO:0000256" key="1">
    <source>
        <dbReference type="SAM" id="MobiDB-lite"/>
    </source>
</evidence>
<reference evidence="3" key="1">
    <citation type="journal article" date="2019" name="Int. J. Syst. Evol. Microbiol.">
        <title>The Global Catalogue of Microorganisms (GCM) 10K type strain sequencing project: providing services to taxonomists for standard genome sequencing and annotation.</title>
        <authorList>
            <consortium name="The Broad Institute Genomics Platform"/>
            <consortium name="The Broad Institute Genome Sequencing Center for Infectious Disease"/>
            <person name="Wu L."/>
            <person name="Ma J."/>
        </authorList>
    </citation>
    <scope>NUCLEOTIDE SEQUENCE [LARGE SCALE GENOMIC DNA]</scope>
    <source>
        <strain evidence="3">KCTC 33676</strain>
    </source>
</reference>
<protein>
    <submittedName>
        <fullName evidence="2">SPOR domain-containing protein</fullName>
    </submittedName>
</protein>
<organism evidence="2 3">
    <name type="scientific">Marinicrinis sediminis</name>
    <dbReference type="NCBI Taxonomy" id="1652465"/>
    <lineage>
        <taxon>Bacteria</taxon>
        <taxon>Bacillati</taxon>
        <taxon>Bacillota</taxon>
        <taxon>Bacilli</taxon>
        <taxon>Bacillales</taxon>
        <taxon>Paenibacillaceae</taxon>
    </lineage>
</organism>
<comment type="caution">
    <text evidence="2">The sequence shown here is derived from an EMBL/GenBank/DDBJ whole genome shotgun (WGS) entry which is preliminary data.</text>
</comment>
<accession>A0ABW5R9G4</accession>
<evidence type="ECO:0000313" key="3">
    <source>
        <dbReference type="Proteomes" id="UP001597497"/>
    </source>
</evidence>